<dbReference type="GO" id="GO:0005778">
    <property type="term" value="C:peroxisomal membrane"/>
    <property type="evidence" value="ECO:0007669"/>
    <property type="project" value="UniProtKB-SubCell"/>
</dbReference>
<sequence>MAAASKVKYEAFLINNVSTISSLESSLRSITWFLPGRFKDAELASEALTTLLNILSMYHDTLLARVVKATPSYRPLIPTSLHTRFTKAWVDKDALYKWAARILEIVRFTELMIEMTLKRKASEKTRWRSVILLEIIKASLRMMLLKLTHRPLVYPPLPERDFDPTTLPSLSNATSPTLAPSSPPLSPPMTPDHLRNNLVPLPPHPLLTSAQADMSAEDFLLPKALTTSAVKPSMSLVRPLSSPREWIGETIYVLRPLVYASLFIADRKSEQRSNRPIIVSLLMEFILRNLRRAPSNSATLERAEYARRDKDMLWYLLRGSIWESYTRPKLESFVDRTSHTPLIGLFGALLKDWIPLIDDYYYYTNT</sequence>
<dbReference type="OMA" id="PTWQSTY"/>
<comment type="subcellular location">
    <subcellularLocation>
        <location evidence="2">Peroxisome membrane</location>
    </subcellularLocation>
</comment>
<dbReference type="EMBL" id="KN817519">
    <property type="protein sequence ID" value="KJA29468.1"/>
    <property type="molecule type" value="Genomic_DNA"/>
</dbReference>
<keyword evidence="2" id="KW-0576">Peroxisome</keyword>
<gene>
    <name evidence="4" type="ORF">HYPSUDRAFT_32937</name>
</gene>
<accession>A0A0D2MZ97</accession>
<feature type="compositionally biased region" description="Pro residues" evidence="3">
    <location>
        <begin position="181"/>
        <end position="190"/>
    </location>
</feature>
<dbReference type="AlphaFoldDB" id="A0A0D2MZ97"/>
<reference evidence="5" key="1">
    <citation type="submission" date="2014-04" db="EMBL/GenBank/DDBJ databases">
        <title>Evolutionary Origins and Diversification of the Mycorrhizal Mutualists.</title>
        <authorList>
            <consortium name="DOE Joint Genome Institute"/>
            <consortium name="Mycorrhizal Genomics Consortium"/>
            <person name="Kohler A."/>
            <person name="Kuo A."/>
            <person name="Nagy L.G."/>
            <person name="Floudas D."/>
            <person name="Copeland A."/>
            <person name="Barry K.W."/>
            <person name="Cichocki N."/>
            <person name="Veneault-Fourrey C."/>
            <person name="LaButti K."/>
            <person name="Lindquist E.A."/>
            <person name="Lipzen A."/>
            <person name="Lundell T."/>
            <person name="Morin E."/>
            <person name="Murat C."/>
            <person name="Riley R."/>
            <person name="Ohm R."/>
            <person name="Sun H."/>
            <person name="Tunlid A."/>
            <person name="Henrissat B."/>
            <person name="Grigoriev I.V."/>
            <person name="Hibbett D.S."/>
            <person name="Martin F."/>
        </authorList>
    </citation>
    <scope>NUCLEOTIDE SEQUENCE [LARGE SCALE GENOMIC DNA]</scope>
    <source>
        <strain evidence="5">FD-334 SS-4</strain>
    </source>
</reference>
<dbReference type="PANTHER" id="PTHR13299">
    <property type="entry name" value="PEROXISOMAL MEMBRANE PROTEIN PEX16"/>
    <property type="match status" value="1"/>
</dbReference>
<proteinExistence type="inferred from homology"/>
<comment type="similarity">
    <text evidence="1 2">Belongs to the peroxin-16 family.</text>
</comment>
<evidence type="ECO:0000256" key="3">
    <source>
        <dbReference type="SAM" id="MobiDB-lite"/>
    </source>
</evidence>
<dbReference type="Pfam" id="PF08610">
    <property type="entry name" value="Pex16"/>
    <property type="match status" value="1"/>
</dbReference>
<evidence type="ECO:0000256" key="1">
    <source>
        <dbReference type="ARBA" id="ARBA00009505"/>
    </source>
</evidence>
<keyword evidence="5" id="KW-1185">Reference proteome</keyword>
<feature type="region of interest" description="Disordered" evidence="3">
    <location>
        <begin position="164"/>
        <end position="190"/>
    </location>
</feature>
<keyword evidence="2" id="KW-0962">Peroxisome biogenesis</keyword>
<dbReference type="GO" id="GO:0007031">
    <property type="term" value="P:peroxisome organization"/>
    <property type="evidence" value="ECO:0007669"/>
    <property type="project" value="UniProtKB-KW"/>
</dbReference>
<evidence type="ECO:0000313" key="5">
    <source>
        <dbReference type="Proteomes" id="UP000054270"/>
    </source>
</evidence>
<dbReference type="PANTHER" id="PTHR13299:SF0">
    <property type="entry name" value="PEROXISOMAL MEMBRANE PROTEIN PEX16"/>
    <property type="match status" value="1"/>
</dbReference>
<dbReference type="STRING" id="945553.A0A0D2MZ97"/>
<evidence type="ECO:0000313" key="4">
    <source>
        <dbReference type="EMBL" id="KJA29468.1"/>
    </source>
</evidence>
<protein>
    <recommendedName>
        <fullName evidence="2">Peroxisomal membrane protein PEX16</fullName>
    </recommendedName>
</protein>
<name>A0A0D2MZ97_HYPSF</name>
<dbReference type="OrthoDB" id="2021143at2759"/>
<dbReference type="Proteomes" id="UP000054270">
    <property type="component" value="Unassembled WGS sequence"/>
</dbReference>
<evidence type="ECO:0000256" key="2">
    <source>
        <dbReference type="RuleBase" id="RU365003"/>
    </source>
</evidence>
<dbReference type="InterPro" id="IPR013919">
    <property type="entry name" value="Pex16"/>
</dbReference>
<organism evidence="4 5">
    <name type="scientific">Hypholoma sublateritium (strain FD-334 SS-4)</name>
    <dbReference type="NCBI Taxonomy" id="945553"/>
    <lineage>
        <taxon>Eukaryota</taxon>
        <taxon>Fungi</taxon>
        <taxon>Dikarya</taxon>
        <taxon>Basidiomycota</taxon>
        <taxon>Agaricomycotina</taxon>
        <taxon>Agaricomycetes</taxon>
        <taxon>Agaricomycetidae</taxon>
        <taxon>Agaricales</taxon>
        <taxon>Agaricineae</taxon>
        <taxon>Strophariaceae</taxon>
        <taxon>Hypholoma</taxon>
    </lineage>
</organism>